<sequence>MYVNYEPIITGNNANFSRGLVTYEIKKQFCKNKHLFQHNKVPMESSDMRNRQGDSNERI</sequence>
<evidence type="ECO:0000313" key="2">
    <source>
        <dbReference type="EMBL" id="ASM55035.1"/>
    </source>
</evidence>
<accession>A0AAC9UIE1</accession>
<evidence type="ECO:0000313" key="3">
    <source>
        <dbReference type="Proteomes" id="UP000198329"/>
    </source>
</evidence>
<organism evidence="2 3">
    <name type="scientific">Pseudoalteromonas nigrifaciens</name>
    <dbReference type="NCBI Taxonomy" id="28109"/>
    <lineage>
        <taxon>Bacteria</taxon>
        <taxon>Pseudomonadati</taxon>
        <taxon>Pseudomonadota</taxon>
        <taxon>Gammaproteobacteria</taxon>
        <taxon>Alteromonadales</taxon>
        <taxon>Pseudoalteromonadaceae</taxon>
        <taxon>Pseudoalteromonas</taxon>
    </lineage>
</organism>
<dbReference type="EMBL" id="CP011036">
    <property type="protein sequence ID" value="ASM55035.1"/>
    <property type="molecule type" value="Genomic_DNA"/>
</dbReference>
<evidence type="ECO:0000256" key="1">
    <source>
        <dbReference type="SAM" id="MobiDB-lite"/>
    </source>
</evidence>
<protein>
    <submittedName>
        <fullName evidence="2">Uncharacterized protein</fullName>
    </submittedName>
</protein>
<feature type="region of interest" description="Disordered" evidence="1">
    <location>
        <begin position="40"/>
        <end position="59"/>
    </location>
</feature>
<dbReference type="Proteomes" id="UP000198329">
    <property type="component" value="Chromosome I"/>
</dbReference>
<proteinExistence type="predicted"/>
<reference evidence="2 3" key="1">
    <citation type="submission" date="2015-03" db="EMBL/GenBank/DDBJ databases">
        <authorList>
            <person name="Xie B.-B."/>
            <person name="Rong J.-C."/>
            <person name="Qin Q.-L."/>
            <person name="Zhang Y.-Z."/>
        </authorList>
    </citation>
    <scope>NUCLEOTIDE SEQUENCE [LARGE SCALE GENOMIC DNA]</scope>
    <source>
        <strain evidence="2 3">KMM 661</strain>
    </source>
</reference>
<dbReference type="KEGG" id="png:PNIG_a3091"/>
<gene>
    <name evidence="2" type="ORF">PNIG_a3091</name>
</gene>
<keyword evidence="3" id="KW-1185">Reference proteome</keyword>
<feature type="compositionally biased region" description="Basic and acidic residues" evidence="1">
    <location>
        <begin position="46"/>
        <end position="59"/>
    </location>
</feature>
<name>A0AAC9UIE1_9GAMM</name>
<dbReference type="AlphaFoldDB" id="A0AAC9UIE1"/>